<dbReference type="AlphaFoldDB" id="A0ABD0M581"/>
<dbReference type="EMBL" id="JACVVK020000006">
    <property type="protein sequence ID" value="KAK7506670.1"/>
    <property type="molecule type" value="Genomic_DNA"/>
</dbReference>
<evidence type="ECO:0000313" key="1">
    <source>
        <dbReference type="EMBL" id="KAK7506670.1"/>
    </source>
</evidence>
<reference evidence="1 2" key="1">
    <citation type="journal article" date="2023" name="Sci. Data">
        <title>Genome assembly of the Korean intertidal mud-creeper Batillaria attramentaria.</title>
        <authorList>
            <person name="Patra A.K."/>
            <person name="Ho P.T."/>
            <person name="Jun S."/>
            <person name="Lee S.J."/>
            <person name="Kim Y."/>
            <person name="Won Y.J."/>
        </authorList>
    </citation>
    <scope>NUCLEOTIDE SEQUENCE [LARGE SCALE GENOMIC DNA]</scope>
    <source>
        <strain evidence="1">Wonlab-2016</strain>
    </source>
</reference>
<sequence>MALGESMEFFGVVTHLETMIGGDSVEEIMALGESLGMFYSETETDFSEDPGYEADNEDETCVNRRREQTDCVVSRFRIAHCVGDTLNRLTRAIDGYSYEA</sequence>
<keyword evidence="2" id="KW-1185">Reference proteome</keyword>
<accession>A0ABD0M581</accession>
<feature type="non-terminal residue" evidence="1">
    <location>
        <position position="100"/>
    </location>
</feature>
<name>A0ABD0M581_9CAEN</name>
<gene>
    <name evidence="1" type="ORF">BaRGS_00002145</name>
</gene>
<organism evidence="1 2">
    <name type="scientific">Batillaria attramentaria</name>
    <dbReference type="NCBI Taxonomy" id="370345"/>
    <lineage>
        <taxon>Eukaryota</taxon>
        <taxon>Metazoa</taxon>
        <taxon>Spiralia</taxon>
        <taxon>Lophotrochozoa</taxon>
        <taxon>Mollusca</taxon>
        <taxon>Gastropoda</taxon>
        <taxon>Caenogastropoda</taxon>
        <taxon>Sorbeoconcha</taxon>
        <taxon>Cerithioidea</taxon>
        <taxon>Batillariidae</taxon>
        <taxon>Batillaria</taxon>
    </lineage>
</organism>
<protein>
    <submittedName>
        <fullName evidence="1">Uncharacterized protein</fullName>
    </submittedName>
</protein>
<comment type="caution">
    <text evidence="1">The sequence shown here is derived from an EMBL/GenBank/DDBJ whole genome shotgun (WGS) entry which is preliminary data.</text>
</comment>
<evidence type="ECO:0000313" key="2">
    <source>
        <dbReference type="Proteomes" id="UP001519460"/>
    </source>
</evidence>
<dbReference type="Proteomes" id="UP001519460">
    <property type="component" value="Unassembled WGS sequence"/>
</dbReference>
<proteinExistence type="predicted"/>